<organism evidence="2 3">
    <name type="scientific">Rhodofomes roseus</name>
    <dbReference type="NCBI Taxonomy" id="34475"/>
    <lineage>
        <taxon>Eukaryota</taxon>
        <taxon>Fungi</taxon>
        <taxon>Dikarya</taxon>
        <taxon>Basidiomycota</taxon>
        <taxon>Agaricomycotina</taxon>
        <taxon>Agaricomycetes</taxon>
        <taxon>Polyporales</taxon>
        <taxon>Rhodofomes</taxon>
    </lineage>
</organism>
<dbReference type="EMBL" id="SEKV01000800">
    <property type="protein sequence ID" value="TFY53606.1"/>
    <property type="molecule type" value="Genomic_DNA"/>
</dbReference>
<evidence type="ECO:0000256" key="1">
    <source>
        <dbReference type="SAM" id="MobiDB-lite"/>
    </source>
</evidence>
<feature type="compositionally biased region" description="Low complexity" evidence="1">
    <location>
        <begin position="241"/>
        <end position="261"/>
    </location>
</feature>
<evidence type="ECO:0000313" key="2">
    <source>
        <dbReference type="EMBL" id="TFY53606.1"/>
    </source>
</evidence>
<feature type="region of interest" description="Disordered" evidence="1">
    <location>
        <begin position="170"/>
        <end position="487"/>
    </location>
</feature>
<accession>A0A4Y9XU03</accession>
<feature type="compositionally biased region" description="Polar residues" evidence="1">
    <location>
        <begin position="335"/>
        <end position="363"/>
    </location>
</feature>
<dbReference type="Proteomes" id="UP000298390">
    <property type="component" value="Unassembled WGS sequence"/>
</dbReference>
<gene>
    <name evidence="2" type="ORF">EVJ58_g9360</name>
</gene>
<protein>
    <submittedName>
        <fullName evidence="2">Uncharacterized protein</fullName>
    </submittedName>
</protein>
<feature type="compositionally biased region" description="Low complexity" evidence="1">
    <location>
        <begin position="175"/>
        <end position="186"/>
    </location>
</feature>
<feature type="region of interest" description="Disordered" evidence="1">
    <location>
        <begin position="1"/>
        <end position="115"/>
    </location>
</feature>
<feature type="compositionally biased region" description="Low complexity" evidence="1">
    <location>
        <begin position="30"/>
        <end position="48"/>
    </location>
</feature>
<reference evidence="2 3" key="1">
    <citation type="submission" date="2019-01" db="EMBL/GenBank/DDBJ databases">
        <title>Genome sequencing of the rare red list fungi Fomitopsis rosea.</title>
        <authorList>
            <person name="Buettner E."/>
            <person name="Kellner H."/>
        </authorList>
    </citation>
    <scope>NUCLEOTIDE SEQUENCE [LARGE SCALE GENOMIC DNA]</scope>
    <source>
        <strain evidence="2 3">DSM 105464</strain>
    </source>
</reference>
<feature type="compositionally biased region" description="Low complexity" evidence="1">
    <location>
        <begin position="70"/>
        <end position="80"/>
    </location>
</feature>
<feature type="compositionally biased region" description="Basic and acidic residues" evidence="1">
    <location>
        <begin position="386"/>
        <end position="396"/>
    </location>
</feature>
<proteinExistence type="predicted"/>
<feature type="compositionally biased region" description="Acidic residues" evidence="1">
    <location>
        <begin position="364"/>
        <end position="373"/>
    </location>
</feature>
<sequence>MSKPRPPPSQATNQQKKKKKNATKTVIAHIGLGLPTTTTIPTEPDGTTSQARTASGQRKRRRTSDRVEDGGAAAGAKTAARVQNTPSPPPERTVSPIDELDLTQTYNSDRDPTIGDLDVYNGLDPRTINPVNRPPPYLHPTMEWDAPHGGTWATPTAQEDIFNWREYIQRPEFEPPQTQQPRTETPGYFEDPEMDNLIRTVGFPTLYERTPSNDPQGPVLTDNQRHRPRDPHSQSGPSRPTAPTAVPPLATNAHPYTTSATYPPPTELRTYARNGNGQGPRVIQNNEQEQGQRPNEGYEKQPRAPIRTWPLDQSQLPPPVTPPRRPMRPHHSQEPPFTNQPRPQSRASVLSYVTNHPMANQQQADEDAMAVDEEPPHFVQAPRMSRYRDAQHDEIAHPQPSQSRQPPGYPTEDPSWQGMTTADAPRPRVIMATRPHPRAQTGGEPTGPYLGNQSGSHVAETTAGPPNAHQEKPCLHKVSSEVIYKTS</sequence>
<dbReference type="AlphaFoldDB" id="A0A4Y9XU03"/>
<evidence type="ECO:0000313" key="3">
    <source>
        <dbReference type="Proteomes" id="UP000298390"/>
    </source>
</evidence>
<feature type="compositionally biased region" description="Polar residues" evidence="1">
    <location>
        <begin position="283"/>
        <end position="293"/>
    </location>
</feature>
<name>A0A4Y9XU03_9APHY</name>
<comment type="caution">
    <text evidence="2">The sequence shown here is derived from an EMBL/GenBank/DDBJ whole genome shotgun (WGS) entry which is preliminary data.</text>
</comment>